<keyword evidence="1" id="KW-1133">Transmembrane helix</keyword>
<dbReference type="STRING" id="1777143.AWB82_05593"/>
<sequence>MDAVGHCYDRLRPRAPNVEDVVPAYSKTNRFLMRKFIVSIVAFLLVCMLGGCATTIGNIGLGIGLGAAGAIGGLYCALGC</sequence>
<dbReference type="EMBL" id="FCOJ02000053">
    <property type="protein sequence ID" value="SAK83518.1"/>
    <property type="molecule type" value="Genomic_DNA"/>
</dbReference>
<protein>
    <submittedName>
        <fullName evidence="2">Uncharacterized protein</fullName>
    </submittedName>
</protein>
<dbReference type="Proteomes" id="UP000054596">
    <property type="component" value="Unassembled WGS sequence"/>
</dbReference>
<organism evidence="2 3">
    <name type="scientific">Caballeronia glebae</name>
    <dbReference type="NCBI Taxonomy" id="1777143"/>
    <lineage>
        <taxon>Bacteria</taxon>
        <taxon>Pseudomonadati</taxon>
        <taxon>Pseudomonadota</taxon>
        <taxon>Betaproteobacteria</taxon>
        <taxon>Burkholderiales</taxon>
        <taxon>Burkholderiaceae</taxon>
        <taxon>Caballeronia</taxon>
    </lineage>
</organism>
<keyword evidence="3" id="KW-1185">Reference proteome</keyword>
<accession>A0A158CMF0</accession>
<comment type="caution">
    <text evidence="2">The sequence shown here is derived from an EMBL/GenBank/DDBJ whole genome shotgun (WGS) entry which is preliminary data.</text>
</comment>
<name>A0A158CMF0_9BURK</name>
<feature type="transmembrane region" description="Helical" evidence="1">
    <location>
        <begin position="62"/>
        <end position="78"/>
    </location>
</feature>
<proteinExistence type="predicted"/>
<feature type="transmembrane region" description="Helical" evidence="1">
    <location>
        <begin position="36"/>
        <end position="56"/>
    </location>
</feature>
<gene>
    <name evidence="2" type="ORF">AWB82_05593</name>
</gene>
<evidence type="ECO:0000313" key="3">
    <source>
        <dbReference type="Proteomes" id="UP000054596"/>
    </source>
</evidence>
<evidence type="ECO:0000313" key="2">
    <source>
        <dbReference type="EMBL" id="SAK83518.1"/>
    </source>
</evidence>
<keyword evidence="1" id="KW-0812">Transmembrane</keyword>
<keyword evidence="1" id="KW-0472">Membrane</keyword>
<reference evidence="2" key="1">
    <citation type="submission" date="2016-01" db="EMBL/GenBank/DDBJ databases">
        <authorList>
            <person name="Peeters C."/>
        </authorList>
    </citation>
    <scope>NUCLEOTIDE SEQUENCE [LARGE SCALE GENOMIC DNA]</scope>
    <source>
        <strain evidence="2">LMG 29325</strain>
    </source>
</reference>
<evidence type="ECO:0000256" key="1">
    <source>
        <dbReference type="SAM" id="Phobius"/>
    </source>
</evidence>
<dbReference type="AlphaFoldDB" id="A0A158CMF0"/>